<proteinExistence type="predicted"/>
<gene>
    <name evidence="1" type="ORF">VTAP4600_A3196</name>
</gene>
<dbReference type="EMBL" id="LT960611">
    <property type="protein sequence ID" value="SON51162.1"/>
    <property type="molecule type" value="Genomic_DNA"/>
</dbReference>
<keyword evidence="2" id="KW-1185">Reference proteome</keyword>
<evidence type="ECO:0000313" key="1">
    <source>
        <dbReference type="EMBL" id="SON51162.1"/>
    </source>
</evidence>
<dbReference type="KEGG" id="vta:A3196"/>
<dbReference type="Proteomes" id="UP000235828">
    <property type="component" value="Chromosome A"/>
</dbReference>
<reference evidence="1 2" key="1">
    <citation type="submission" date="2017-10" db="EMBL/GenBank/DDBJ databases">
        <authorList>
            <person name="Banno H."/>
            <person name="Chua N.-H."/>
        </authorList>
    </citation>
    <scope>NUCLEOTIDE SEQUENCE [LARGE SCALE GENOMIC DNA]</scope>
    <source>
        <strain evidence="1">Vibrio tapetis CECT4600</strain>
    </source>
</reference>
<accession>A0A2N8ZGW7</accession>
<protein>
    <submittedName>
        <fullName evidence="1">Uncharacterized protein</fullName>
    </submittedName>
</protein>
<evidence type="ECO:0000313" key="2">
    <source>
        <dbReference type="Proteomes" id="UP000235828"/>
    </source>
</evidence>
<organism evidence="1 2">
    <name type="scientific">Vibrio tapetis subsp. tapetis</name>
    <dbReference type="NCBI Taxonomy" id="1671868"/>
    <lineage>
        <taxon>Bacteria</taxon>
        <taxon>Pseudomonadati</taxon>
        <taxon>Pseudomonadota</taxon>
        <taxon>Gammaproteobacteria</taxon>
        <taxon>Vibrionales</taxon>
        <taxon>Vibrionaceae</taxon>
        <taxon>Vibrio</taxon>
    </lineage>
</organism>
<name>A0A2N8ZGW7_9VIBR</name>
<dbReference type="AlphaFoldDB" id="A0A2N8ZGW7"/>
<sequence length="50" mass="5664">MRYQAALFTDIGFILINQKRKLMGLVTELMGWLTRFELATTGITIQGSTN</sequence>